<keyword evidence="2" id="KW-1185">Reference proteome</keyword>
<keyword evidence="1" id="KW-0255">Endonuclease</keyword>
<sequence length="423" mass="48850">MVNIEYFRDRDEIASLPCDLVILMQKKGLISPDQILVHYCGFISWQRGIAVFMPRNTILESLLPHDAFYLFQSLSRYYLRKNTGIFEGKESDLIGKHSLYLVHSLIEDYRENGLYVRRKKQLSINKGRPNWKLTIARRTPYPSGDAPVYIDTDTISTSYVSDCQTARIHAHVIRQIYIKYGVIITGNYINSDDGLDRVPEPNVGSEIQIAMLDRELLESYSERDIKLIGMLKAYICEISPSSDSEFLVGTQNFHSVWEGMLDACLPRKIEINRYLPVPYYQQGDYFIEVSQKGQRTDTVIESEDGYRWAIIDAKYYDASSPFLAPGWHDLVKQFFYKTAAEKICSKNVSVTLHFIFPGSIQCLDKVRVGEREQKKVHLEKFKGIADYSEILCHYCNPLILIKKYTQGQFLNIADRSEISSEIF</sequence>
<dbReference type="InterPro" id="IPR018579">
    <property type="entry name" value="Restrct_endonuc_II_LlaJI"/>
</dbReference>
<keyword evidence="1" id="KW-0540">Nuclease</keyword>
<accession>A0ABX4X0D9</accession>
<keyword evidence="1" id="KW-0378">Hydrolase</keyword>
<evidence type="ECO:0000313" key="1">
    <source>
        <dbReference type="EMBL" id="PNM76039.1"/>
    </source>
</evidence>
<dbReference type="Proteomes" id="UP000054370">
    <property type="component" value="Unassembled WGS sequence"/>
</dbReference>
<comment type="caution">
    <text evidence="1">The sequence shown here is derived from an EMBL/GenBank/DDBJ whole genome shotgun (WGS) entry which is preliminary data.</text>
</comment>
<reference evidence="1" key="1">
    <citation type="submission" date="2017-12" db="EMBL/GenBank/DDBJ databases">
        <title>FDA dAtabase for Regulatory Grade micrObial Sequences (FDA-ARGOS): Supporting development and validation of Infectious Disease Dx tests.</title>
        <authorList>
            <person name="Hoffmann M."/>
            <person name="Allard M."/>
            <person name="Evans P."/>
            <person name="Brown E."/>
            <person name="Tallon L.J."/>
            <person name="Sadzewicz L."/>
            <person name="Sengamalay N."/>
            <person name="Ott S."/>
            <person name="Godinez A."/>
            <person name="Nagaraj S."/>
            <person name="Vavikolanu K."/>
            <person name="Aluvathingal J."/>
            <person name="Nadendla S."/>
            <person name="Hobson J."/>
            <person name="Sichtig H."/>
        </authorList>
    </citation>
    <scope>NUCLEOTIDE SEQUENCE [LARGE SCALE GENOMIC DNA]</scope>
    <source>
        <strain evidence="1">FDAARGOS_118</strain>
    </source>
</reference>
<evidence type="ECO:0000313" key="2">
    <source>
        <dbReference type="Proteomes" id="UP000054370"/>
    </source>
</evidence>
<dbReference type="EMBL" id="LOSH02000003">
    <property type="protein sequence ID" value="PNM76039.1"/>
    <property type="molecule type" value="Genomic_DNA"/>
</dbReference>
<gene>
    <name evidence="1" type="ORF">AL548_007645</name>
</gene>
<proteinExistence type="predicted"/>
<dbReference type="Pfam" id="PF09563">
    <property type="entry name" value="RE_LlaJI"/>
    <property type="match status" value="1"/>
</dbReference>
<dbReference type="GO" id="GO:0004519">
    <property type="term" value="F:endonuclease activity"/>
    <property type="evidence" value="ECO:0007669"/>
    <property type="project" value="UniProtKB-KW"/>
</dbReference>
<protein>
    <submittedName>
        <fullName evidence="1">LlaJI family restriction endonuclease</fullName>
    </submittedName>
</protein>
<name>A0ABX4X0D9_VIBVL</name>
<dbReference type="RefSeq" id="WP_039562272.1">
    <property type="nucleotide sequence ID" value="NZ_LMXV01000010.1"/>
</dbReference>
<organism evidence="1 2">
    <name type="scientific">Vibrio vulnificus</name>
    <dbReference type="NCBI Taxonomy" id="672"/>
    <lineage>
        <taxon>Bacteria</taxon>
        <taxon>Pseudomonadati</taxon>
        <taxon>Pseudomonadota</taxon>
        <taxon>Gammaproteobacteria</taxon>
        <taxon>Vibrionales</taxon>
        <taxon>Vibrionaceae</taxon>
        <taxon>Vibrio</taxon>
    </lineage>
</organism>